<dbReference type="EMBL" id="BDIP01005449">
    <property type="protein sequence ID" value="GCA63896.1"/>
    <property type="molecule type" value="Genomic_DNA"/>
</dbReference>
<dbReference type="Proteomes" id="UP000265618">
    <property type="component" value="Unassembled WGS sequence"/>
</dbReference>
<keyword evidence="1" id="KW-0812">Transmembrane</keyword>
<accession>A0A391NV78</accession>
<reference evidence="2 3" key="1">
    <citation type="journal article" date="2018" name="PLoS ONE">
        <title>The draft genome of Kipferlia bialata reveals reductive genome evolution in fornicate parasites.</title>
        <authorList>
            <person name="Tanifuji G."/>
            <person name="Takabayashi S."/>
            <person name="Kume K."/>
            <person name="Takagi M."/>
            <person name="Nakayama T."/>
            <person name="Kamikawa R."/>
            <person name="Inagaki Y."/>
            <person name="Hashimoto T."/>
        </authorList>
    </citation>
    <scope>NUCLEOTIDE SEQUENCE [LARGE SCALE GENOMIC DNA]</scope>
    <source>
        <strain evidence="2">NY0173</strain>
    </source>
</reference>
<organism evidence="2 3">
    <name type="scientific">Kipferlia bialata</name>
    <dbReference type="NCBI Taxonomy" id="797122"/>
    <lineage>
        <taxon>Eukaryota</taxon>
        <taxon>Metamonada</taxon>
        <taxon>Carpediemonas-like organisms</taxon>
        <taxon>Kipferlia</taxon>
    </lineage>
</organism>
<evidence type="ECO:0000313" key="2">
    <source>
        <dbReference type="EMBL" id="GCA63896.1"/>
    </source>
</evidence>
<sequence length="31" mass="3540">MSYLQDPDFWVTLVGLVAVTIAYVTLVVNRR</sequence>
<gene>
    <name evidence="2" type="ORF">KIPB_012378</name>
</gene>
<feature type="transmembrane region" description="Helical" evidence="1">
    <location>
        <begin position="12"/>
        <end position="29"/>
    </location>
</feature>
<keyword evidence="3" id="KW-1185">Reference proteome</keyword>
<comment type="caution">
    <text evidence="2">The sequence shown here is derived from an EMBL/GenBank/DDBJ whole genome shotgun (WGS) entry which is preliminary data.</text>
</comment>
<keyword evidence="1" id="KW-1133">Transmembrane helix</keyword>
<proteinExistence type="predicted"/>
<evidence type="ECO:0000313" key="3">
    <source>
        <dbReference type="Proteomes" id="UP000265618"/>
    </source>
</evidence>
<feature type="non-terminal residue" evidence="2">
    <location>
        <position position="31"/>
    </location>
</feature>
<keyword evidence="1" id="KW-0472">Membrane</keyword>
<name>A0A391NV78_9EUKA</name>
<protein>
    <submittedName>
        <fullName evidence="2">Uncharacterized protein</fullName>
    </submittedName>
</protein>
<dbReference type="AlphaFoldDB" id="A0A391NV78"/>
<evidence type="ECO:0000256" key="1">
    <source>
        <dbReference type="SAM" id="Phobius"/>
    </source>
</evidence>